<sequence>MSDNSLARELAELVVRLHQAPDTTHTAAEVVQFACQQFDADYAGITLIKQRRQFQTVAPTDPLVEEADRLQHELNEGPCHDSALQGDSFVSQDLAADERWPLWAPRAVELGLRSALGTDLPGQANGHRIGSLNLFWTQPRDFSSSDVEFAHLLTRHAAFALASSIEVEGLTLALDGRKRIGQAEGILMERHKLTEEQAFAVLKRYSNNHNIKLRDLADQVVQKLDLPKANA</sequence>
<dbReference type="InterPro" id="IPR005561">
    <property type="entry name" value="ANTAR"/>
</dbReference>
<dbReference type="AlphaFoldDB" id="A0A2U1ZYF5"/>
<evidence type="ECO:0000259" key="5">
    <source>
        <dbReference type="PROSITE" id="PS50921"/>
    </source>
</evidence>
<evidence type="ECO:0000256" key="2">
    <source>
        <dbReference type="ARBA" id="ARBA00022777"/>
    </source>
</evidence>
<keyword evidence="4" id="KW-0804">Transcription</keyword>
<gene>
    <name evidence="6" type="ORF">C8046_16645</name>
</gene>
<reference evidence="6 7" key="1">
    <citation type="submission" date="2018-03" db="EMBL/GenBank/DDBJ databases">
        <title>Genome assembly of novel Miniimonas species PCH200.</title>
        <authorList>
            <person name="Thakur V."/>
            <person name="Kumar V."/>
            <person name="Singh D."/>
        </authorList>
    </citation>
    <scope>NUCLEOTIDE SEQUENCE [LARGE SCALE GENOMIC DNA]</scope>
    <source>
        <strain evidence="6 7">PCH200</strain>
    </source>
</reference>
<evidence type="ECO:0000313" key="6">
    <source>
        <dbReference type="EMBL" id="PWD52028.1"/>
    </source>
</evidence>
<dbReference type="SUPFAM" id="SSF52172">
    <property type="entry name" value="CheY-like"/>
    <property type="match status" value="1"/>
</dbReference>
<organism evidence="6 7">
    <name type="scientific">Serinibacter arcticus</name>
    <dbReference type="NCBI Taxonomy" id="1655435"/>
    <lineage>
        <taxon>Bacteria</taxon>
        <taxon>Bacillati</taxon>
        <taxon>Actinomycetota</taxon>
        <taxon>Actinomycetes</taxon>
        <taxon>Micrococcales</taxon>
        <taxon>Beutenbergiaceae</taxon>
        <taxon>Serinibacter</taxon>
    </lineage>
</organism>
<evidence type="ECO:0000256" key="1">
    <source>
        <dbReference type="ARBA" id="ARBA00022679"/>
    </source>
</evidence>
<dbReference type="InterPro" id="IPR029016">
    <property type="entry name" value="GAF-like_dom_sf"/>
</dbReference>
<name>A0A2U1ZYF5_9MICO</name>
<keyword evidence="3" id="KW-0805">Transcription regulation</keyword>
<dbReference type="RefSeq" id="WP_109230411.1">
    <property type="nucleotide sequence ID" value="NZ_PYHR01000002.1"/>
</dbReference>
<dbReference type="Proteomes" id="UP000245166">
    <property type="component" value="Unassembled WGS sequence"/>
</dbReference>
<evidence type="ECO:0000256" key="4">
    <source>
        <dbReference type="ARBA" id="ARBA00023163"/>
    </source>
</evidence>
<protein>
    <submittedName>
        <fullName evidence="6">Antitermination regulator</fullName>
    </submittedName>
</protein>
<dbReference type="Gene3D" id="1.10.10.10">
    <property type="entry name" value="Winged helix-like DNA-binding domain superfamily/Winged helix DNA-binding domain"/>
    <property type="match status" value="1"/>
</dbReference>
<feature type="domain" description="ANTAR" evidence="5">
    <location>
        <begin position="160"/>
        <end position="221"/>
    </location>
</feature>
<dbReference type="InterPro" id="IPR011006">
    <property type="entry name" value="CheY-like_superfamily"/>
</dbReference>
<proteinExistence type="predicted"/>
<dbReference type="InterPro" id="IPR003018">
    <property type="entry name" value="GAF"/>
</dbReference>
<evidence type="ECO:0000313" key="7">
    <source>
        <dbReference type="Proteomes" id="UP000245166"/>
    </source>
</evidence>
<accession>A0A2U1ZYF5</accession>
<dbReference type="InterPro" id="IPR036388">
    <property type="entry name" value="WH-like_DNA-bd_sf"/>
</dbReference>
<dbReference type="GO" id="GO:0003723">
    <property type="term" value="F:RNA binding"/>
    <property type="evidence" value="ECO:0007669"/>
    <property type="project" value="InterPro"/>
</dbReference>
<dbReference type="SMART" id="SM01012">
    <property type="entry name" value="ANTAR"/>
    <property type="match status" value="1"/>
</dbReference>
<dbReference type="Gene3D" id="3.30.450.40">
    <property type="match status" value="1"/>
</dbReference>
<dbReference type="SMART" id="SM00065">
    <property type="entry name" value="GAF"/>
    <property type="match status" value="1"/>
</dbReference>
<dbReference type="PROSITE" id="PS50921">
    <property type="entry name" value="ANTAR"/>
    <property type="match status" value="1"/>
</dbReference>
<comment type="caution">
    <text evidence="6">The sequence shown here is derived from an EMBL/GenBank/DDBJ whole genome shotgun (WGS) entry which is preliminary data.</text>
</comment>
<dbReference type="PIRSF" id="PIRSF036625">
    <property type="entry name" value="GAF_ANTAR"/>
    <property type="match status" value="1"/>
</dbReference>
<keyword evidence="2" id="KW-0418">Kinase</keyword>
<dbReference type="EMBL" id="PYHR01000002">
    <property type="protein sequence ID" value="PWD52028.1"/>
    <property type="molecule type" value="Genomic_DNA"/>
</dbReference>
<keyword evidence="7" id="KW-1185">Reference proteome</keyword>
<dbReference type="Pfam" id="PF03861">
    <property type="entry name" value="ANTAR"/>
    <property type="match status" value="1"/>
</dbReference>
<dbReference type="GO" id="GO:0016301">
    <property type="term" value="F:kinase activity"/>
    <property type="evidence" value="ECO:0007669"/>
    <property type="project" value="UniProtKB-KW"/>
</dbReference>
<dbReference type="InterPro" id="IPR012074">
    <property type="entry name" value="GAF_ANTAR"/>
</dbReference>
<dbReference type="Pfam" id="PF13185">
    <property type="entry name" value="GAF_2"/>
    <property type="match status" value="1"/>
</dbReference>
<dbReference type="OrthoDB" id="3688893at2"/>
<evidence type="ECO:0000256" key="3">
    <source>
        <dbReference type="ARBA" id="ARBA00023015"/>
    </source>
</evidence>
<keyword evidence="1" id="KW-0808">Transferase</keyword>
<dbReference type="SUPFAM" id="SSF55781">
    <property type="entry name" value="GAF domain-like"/>
    <property type="match status" value="1"/>
</dbReference>